<dbReference type="Gene3D" id="2.80.10.50">
    <property type="match status" value="2"/>
</dbReference>
<dbReference type="InterPro" id="IPR013431">
    <property type="entry name" value="Delta_60_rpt"/>
</dbReference>
<dbReference type="InterPro" id="IPR026444">
    <property type="entry name" value="Secre_tail"/>
</dbReference>
<dbReference type="RefSeq" id="WP_115973818.1">
    <property type="nucleotide sequence ID" value="NZ_QNVT01000044.1"/>
</dbReference>
<organism evidence="3 4">
    <name type="scientific">Chryseobacterium pennae</name>
    <dbReference type="NCBI Taxonomy" id="2258962"/>
    <lineage>
        <taxon>Bacteria</taxon>
        <taxon>Pseudomonadati</taxon>
        <taxon>Bacteroidota</taxon>
        <taxon>Flavobacteriia</taxon>
        <taxon>Flavobacteriales</taxon>
        <taxon>Weeksellaceae</taxon>
        <taxon>Chryseobacterium group</taxon>
        <taxon>Chryseobacterium</taxon>
    </lineage>
</organism>
<sequence length="473" mass="51492">MIKKLLLPCILMIQSVSAQIVSYDNSFASSGQYAITNNNNIYRTGIIQNPDKSIYLTYTRSSSSPAGPEYIVSKLNANGTIDSSFGNNGETIIPDYYTAAYSQITRQPDGKILLFSFYDDGAAIIRMTSNGQPDTTFGINGVSKISNVFNDFNSVGFGLYLQNDKIIIHGLTIEGPYNYYKSIYRLNNDGSIDNTFGTNGSIKTMGNFVFLDNQSNIVSLITNYSNTNANVTYPNGGMEKYDSNGQPLTSFGNNGSLVFTTSPGLVGTASMDSSNNIVCTNMNNEIFRITPNGTYDSSFTFDSINSYPFTIITITSVVEKNGQYFIAGQTGTTGETFFISKLNPTGSVDSSFNYYSETTADSDGITDMIIDNGHIVAGKGSHILKFLINNATLATAAQPIIGQPTISFENPVKQNLIYDTKETIHSIDIYSGGKIIKTVRSNHSDLSDLPSGVYLVKIRFANGKEATKKLIKN</sequence>
<accession>A0A3D9C0F2</accession>
<keyword evidence="1 2" id="KW-0732">Signal</keyword>
<name>A0A3D9C0F2_9FLAO</name>
<evidence type="ECO:0000256" key="1">
    <source>
        <dbReference type="ARBA" id="ARBA00022729"/>
    </source>
</evidence>
<dbReference type="AlphaFoldDB" id="A0A3D9C0F2"/>
<evidence type="ECO:0008006" key="5">
    <source>
        <dbReference type="Google" id="ProtNLM"/>
    </source>
</evidence>
<reference evidence="4" key="1">
    <citation type="submission" date="2018-06" db="EMBL/GenBank/DDBJ databases">
        <authorList>
            <person name="Lum Nde A."/>
            <person name="Hugo C."/>
        </authorList>
    </citation>
    <scope>NUCLEOTIDE SEQUENCE [LARGE SCALE GENOMIC DNA]</scope>
    <source>
        <strain evidence="4">1_F178</strain>
    </source>
</reference>
<gene>
    <name evidence="3" type="ORF">DRF65_27055</name>
</gene>
<protein>
    <recommendedName>
        <fullName evidence="5">T9SS C-terminal target domain-containing protein</fullName>
    </recommendedName>
</protein>
<evidence type="ECO:0000313" key="4">
    <source>
        <dbReference type="Proteomes" id="UP000256686"/>
    </source>
</evidence>
<feature type="signal peptide" evidence="2">
    <location>
        <begin position="1"/>
        <end position="18"/>
    </location>
</feature>
<evidence type="ECO:0000313" key="3">
    <source>
        <dbReference type="EMBL" id="REC59238.1"/>
    </source>
</evidence>
<evidence type="ECO:0000256" key="2">
    <source>
        <dbReference type="SAM" id="SignalP"/>
    </source>
</evidence>
<dbReference type="EMBL" id="QNVT01000044">
    <property type="protein sequence ID" value="REC59238.1"/>
    <property type="molecule type" value="Genomic_DNA"/>
</dbReference>
<dbReference type="NCBIfam" id="TIGR02608">
    <property type="entry name" value="delta_60_rpt"/>
    <property type="match status" value="4"/>
</dbReference>
<proteinExistence type="predicted"/>
<dbReference type="Pfam" id="PF17164">
    <property type="entry name" value="DUF5122"/>
    <property type="match status" value="3"/>
</dbReference>
<dbReference type="Proteomes" id="UP000256686">
    <property type="component" value="Unassembled WGS sequence"/>
</dbReference>
<dbReference type="NCBIfam" id="TIGR04183">
    <property type="entry name" value="Por_Secre_tail"/>
    <property type="match status" value="1"/>
</dbReference>
<feature type="chain" id="PRO_5017627238" description="T9SS C-terminal target domain-containing protein" evidence="2">
    <location>
        <begin position="19"/>
        <end position="473"/>
    </location>
</feature>
<comment type="caution">
    <text evidence="3">The sequence shown here is derived from an EMBL/GenBank/DDBJ whole genome shotgun (WGS) entry which is preliminary data.</text>
</comment>
<keyword evidence="4" id="KW-1185">Reference proteome</keyword>